<protein>
    <recommendedName>
        <fullName evidence="5">Endonuclease/exonuclease/phosphatase domain-containing protein</fullName>
    </recommendedName>
</protein>
<dbReference type="EMBL" id="MDEN01000068">
    <property type="protein sequence ID" value="OCX14002.1"/>
    <property type="molecule type" value="Genomic_DNA"/>
</dbReference>
<dbReference type="OrthoDB" id="1201035at2"/>
<dbReference type="InterPro" id="IPR036691">
    <property type="entry name" value="Endo/exonu/phosph_ase_sf"/>
</dbReference>
<evidence type="ECO:0000313" key="7">
    <source>
        <dbReference type="Proteomes" id="UP000095143"/>
    </source>
</evidence>
<feature type="signal peptide" evidence="4">
    <location>
        <begin position="1"/>
        <end position="20"/>
    </location>
</feature>
<dbReference type="Gene3D" id="3.60.10.10">
    <property type="entry name" value="Endonuclease/exonuclease/phosphatase"/>
    <property type="match status" value="1"/>
</dbReference>
<dbReference type="InterPro" id="IPR005135">
    <property type="entry name" value="Endo/exonuclease/phosphatase"/>
</dbReference>
<evidence type="ECO:0000256" key="1">
    <source>
        <dbReference type="ARBA" id="ARBA00007359"/>
    </source>
</evidence>
<feature type="chain" id="PRO_5008659362" description="Endonuclease/exonuclease/phosphatase domain-containing protein" evidence="4">
    <location>
        <begin position="21"/>
        <end position="358"/>
    </location>
</feature>
<comment type="similarity">
    <text evidence="1">Belongs to the DNase I family.</text>
</comment>
<dbReference type="RefSeq" id="WP_065991513.1">
    <property type="nucleotide sequence ID" value="NZ_MDEN01000068.1"/>
</dbReference>
<dbReference type="Proteomes" id="UP000095143">
    <property type="component" value="Unassembled WGS sequence"/>
</dbReference>
<sequence length="358" mass="39224">MLRFCAALLLAFTFLQTAYADVNIGTWNLEHLSVRPNKDFEGIAKVARKVDFLAVQELMSEDALDALAKELTRQTGKHWSSMASHAVGRSSYKEMYGFVWRDDAVAYEDGAVSYLDRSDTFEREPYSAQFRSLKDGKTFVVATVHILYGKNQADRASEIVALSNYWTWLQGTYPGNNQIMLMGDFNTPPNSPAWDKLDTSARPLVLEGASTLSTKDGKFANLYDNIFISKQSAIRVNKVEVFDYPKFLGLTHAKGRDSVSDHAPIFLSANLSGGNGAASASAVTAQARPPAGNPMKPAASAGGSPANLTLAIRGNRKTMVYHRPDCPSYNAIAEKNRVEFNSPAAAEAQHYHLAGNCH</sequence>
<evidence type="ECO:0000256" key="4">
    <source>
        <dbReference type="SAM" id="SignalP"/>
    </source>
</evidence>
<evidence type="ECO:0000256" key="3">
    <source>
        <dbReference type="ARBA" id="ARBA00022801"/>
    </source>
</evidence>
<dbReference type="SMART" id="SM00476">
    <property type="entry name" value="DNaseIc"/>
    <property type="match status" value="1"/>
</dbReference>
<organism evidence="6 7">
    <name type="scientific">Pseudomonas graminis</name>
    <dbReference type="NCBI Taxonomy" id="158627"/>
    <lineage>
        <taxon>Bacteria</taxon>
        <taxon>Pseudomonadati</taxon>
        <taxon>Pseudomonadota</taxon>
        <taxon>Gammaproteobacteria</taxon>
        <taxon>Pseudomonadales</taxon>
        <taxon>Pseudomonadaceae</taxon>
        <taxon>Pseudomonas</taxon>
    </lineage>
</organism>
<proteinExistence type="inferred from homology"/>
<dbReference type="SUPFAM" id="SSF56219">
    <property type="entry name" value="DNase I-like"/>
    <property type="match status" value="1"/>
</dbReference>
<dbReference type="Pfam" id="PF03372">
    <property type="entry name" value="Exo_endo_phos"/>
    <property type="match status" value="1"/>
</dbReference>
<dbReference type="GO" id="GO:0016787">
    <property type="term" value="F:hydrolase activity"/>
    <property type="evidence" value="ECO:0007669"/>
    <property type="project" value="UniProtKB-KW"/>
</dbReference>
<dbReference type="InterPro" id="IPR035451">
    <property type="entry name" value="Ada-like_dom_sf"/>
</dbReference>
<accession>A0A1C2DGW5</accession>
<gene>
    <name evidence="6" type="ORF">BBI10_20815</name>
</gene>
<keyword evidence="2" id="KW-0540">Nuclease</keyword>
<dbReference type="GO" id="GO:0004536">
    <property type="term" value="F:DNA nuclease activity"/>
    <property type="evidence" value="ECO:0007669"/>
    <property type="project" value="InterPro"/>
</dbReference>
<evidence type="ECO:0000259" key="5">
    <source>
        <dbReference type="Pfam" id="PF03372"/>
    </source>
</evidence>
<dbReference type="AlphaFoldDB" id="A0A1C2DGW5"/>
<dbReference type="SUPFAM" id="SSF57884">
    <property type="entry name" value="Ada DNA repair protein, N-terminal domain (N-Ada 10)"/>
    <property type="match status" value="1"/>
</dbReference>
<reference evidence="6 7" key="1">
    <citation type="submission" date="2016-08" db="EMBL/GenBank/DDBJ databases">
        <title>Whole genome sequence of Pseudomonas graminis strain UASWS1507, a potential biological control agent for agriculture.</title>
        <authorList>
            <person name="Crovadore J."/>
            <person name="Calmin G."/>
            <person name="Chablais R."/>
            <person name="Cochard B."/>
            <person name="Lefort F."/>
        </authorList>
    </citation>
    <scope>NUCLEOTIDE SEQUENCE [LARGE SCALE GENOMIC DNA]</scope>
    <source>
        <strain evidence="6 7">UASWS1507</strain>
    </source>
</reference>
<name>A0A1C2DGW5_9PSED</name>
<dbReference type="GO" id="GO:0006308">
    <property type="term" value="P:DNA catabolic process"/>
    <property type="evidence" value="ECO:0007669"/>
    <property type="project" value="InterPro"/>
</dbReference>
<evidence type="ECO:0000313" key="6">
    <source>
        <dbReference type="EMBL" id="OCX14002.1"/>
    </source>
</evidence>
<evidence type="ECO:0000256" key="2">
    <source>
        <dbReference type="ARBA" id="ARBA00022722"/>
    </source>
</evidence>
<dbReference type="PANTHER" id="PTHR11371">
    <property type="entry name" value="DEOXYRIBONUCLEASE"/>
    <property type="match status" value="1"/>
</dbReference>
<feature type="domain" description="Endonuclease/exonuclease/phosphatase" evidence="5">
    <location>
        <begin position="25"/>
        <end position="262"/>
    </location>
</feature>
<dbReference type="Gene3D" id="3.40.10.10">
    <property type="entry name" value="DNA Methylphosphotriester Repair Domain"/>
    <property type="match status" value="1"/>
</dbReference>
<dbReference type="PANTHER" id="PTHR11371:SF31">
    <property type="entry name" value="EXTRACELLULAR NUCLEASE"/>
    <property type="match status" value="1"/>
</dbReference>
<keyword evidence="3" id="KW-0378">Hydrolase</keyword>
<keyword evidence="4" id="KW-0732">Signal</keyword>
<comment type="caution">
    <text evidence="6">The sequence shown here is derived from an EMBL/GenBank/DDBJ whole genome shotgun (WGS) entry which is preliminary data.</text>
</comment>
<dbReference type="InterPro" id="IPR016202">
    <property type="entry name" value="DNase_I"/>
</dbReference>
<dbReference type="CDD" id="cd10283">
    <property type="entry name" value="MnuA_DNase1-like"/>
    <property type="match status" value="1"/>
</dbReference>